<keyword evidence="1" id="KW-0472">Membrane</keyword>
<dbReference type="GO" id="GO:0006508">
    <property type="term" value="P:proteolysis"/>
    <property type="evidence" value="ECO:0007669"/>
    <property type="project" value="InterPro"/>
</dbReference>
<dbReference type="Proteomes" id="UP000485484">
    <property type="component" value="Unassembled WGS sequence"/>
</dbReference>
<dbReference type="GO" id="GO:0016020">
    <property type="term" value="C:membrane"/>
    <property type="evidence" value="ECO:0007669"/>
    <property type="project" value="InterPro"/>
</dbReference>
<proteinExistence type="predicted"/>
<dbReference type="AlphaFoldDB" id="A0A1V5MDX5"/>
<sequence>MAGNLTDRLLSGAVFDFLLLFPIPLFNLADLFLTAGALLILFPVFFVERQRIRV</sequence>
<comment type="caution">
    <text evidence="2">The sequence shown here is derived from an EMBL/GenBank/DDBJ whole genome shotgun (WGS) entry which is preliminary data.</text>
</comment>
<accession>A0A1V5MDX5</accession>
<keyword evidence="1" id="KW-0812">Transmembrane</keyword>
<dbReference type="GO" id="GO:0004190">
    <property type="term" value="F:aspartic-type endopeptidase activity"/>
    <property type="evidence" value="ECO:0007669"/>
    <property type="project" value="InterPro"/>
</dbReference>
<reference evidence="2" key="1">
    <citation type="submission" date="2017-02" db="EMBL/GenBank/DDBJ databases">
        <title>Delving into the versatile metabolic prowess of the omnipresent phylum Bacteroidetes.</title>
        <authorList>
            <person name="Nobu M.K."/>
            <person name="Mei R."/>
            <person name="Narihiro T."/>
            <person name="Kuroda K."/>
            <person name="Liu W.-T."/>
        </authorList>
    </citation>
    <scope>NUCLEOTIDE SEQUENCE</scope>
    <source>
        <strain evidence="2">ADurb.Bin417</strain>
    </source>
</reference>
<evidence type="ECO:0000313" key="2">
    <source>
        <dbReference type="EMBL" id="OPZ91130.1"/>
    </source>
</evidence>
<name>A0A1V5MDX5_UNCT6</name>
<evidence type="ECO:0000256" key="1">
    <source>
        <dbReference type="SAM" id="Phobius"/>
    </source>
</evidence>
<protein>
    <submittedName>
        <fullName evidence="2">Lipoprotein signal peptidase</fullName>
    </submittedName>
</protein>
<dbReference type="EMBL" id="MWAK01000200">
    <property type="protein sequence ID" value="OPZ91130.1"/>
    <property type="molecule type" value="Genomic_DNA"/>
</dbReference>
<keyword evidence="2" id="KW-0449">Lipoprotein</keyword>
<feature type="transmembrane region" description="Helical" evidence="1">
    <location>
        <begin position="20"/>
        <end position="47"/>
    </location>
</feature>
<gene>
    <name evidence="2" type="ORF">BWY73_01169</name>
</gene>
<keyword evidence="1" id="KW-1133">Transmembrane helix</keyword>
<dbReference type="Pfam" id="PF01252">
    <property type="entry name" value="Peptidase_A8"/>
    <property type="match status" value="1"/>
</dbReference>
<dbReference type="InterPro" id="IPR001872">
    <property type="entry name" value="Peptidase_A8"/>
</dbReference>
<organism evidence="2">
    <name type="scientific">candidate division TA06 bacterium ADurb.Bin417</name>
    <dbReference type="NCBI Taxonomy" id="1852828"/>
    <lineage>
        <taxon>Bacteria</taxon>
        <taxon>Bacteria division TA06</taxon>
    </lineage>
</organism>